<dbReference type="PANTHER" id="PTHR40042">
    <property type="entry name" value="HYPOTHETICAL MEMBRANE SPANNING PROTEIN"/>
    <property type="match status" value="1"/>
</dbReference>
<dbReference type="Pfam" id="PF07187">
    <property type="entry name" value="DUF1405"/>
    <property type="match status" value="1"/>
</dbReference>
<keyword evidence="1" id="KW-0472">Membrane</keyword>
<dbReference type="InterPro" id="IPR009845">
    <property type="entry name" value="DUF1405"/>
</dbReference>
<evidence type="ECO:0000313" key="2">
    <source>
        <dbReference type="EMBL" id="OUM89688.1"/>
    </source>
</evidence>
<proteinExistence type="predicted"/>
<feature type="transmembrane region" description="Helical" evidence="1">
    <location>
        <begin position="12"/>
        <end position="34"/>
    </location>
</feature>
<dbReference type="EMBL" id="LZRT01000036">
    <property type="protein sequence ID" value="OUM89688.1"/>
    <property type="molecule type" value="Genomic_DNA"/>
</dbReference>
<organism evidence="2 3">
    <name type="scientific">Bacillus thermozeamaize</name>
    <dbReference type="NCBI Taxonomy" id="230954"/>
    <lineage>
        <taxon>Bacteria</taxon>
        <taxon>Bacillati</taxon>
        <taxon>Bacillota</taxon>
        <taxon>Bacilli</taxon>
        <taxon>Bacillales</taxon>
        <taxon>Bacillaceae</taxon>
        <taxon>Bacillus</taxon>
    </lineage>
</organism>
<keyword evidence="1" id="KW-1133">Transmembrane helix</keyword>
<comment type="caution">
    <text evidence="2">The sequence shown here is derived from an EMBL/GenBank/DDBJ whole genome shotgun (WGS) entry which is preliminary data.</text>
</comment>
<dbReference type="PANTHER" id="PTHR40042:SF1">
    <property type="entry name" value="DUF1405 DOMAIN-CONTAINING PROTEIN"/>
    <property type="match status" value="1"/>
</dbReference>
<feature type="transmembrane region" description="Helical" evidence="1">
    <location>
        <begin position="178"/>
        <end position="201"/>
    </location>
</feature>
<feature type="transmembrane region" description="Helical" evidence="1">
    <location>
        <begin position="46"/>
        <end position="68"/>
    </location>
</feature>
<sequence length="210" mass="24704">MMNAWNWLAQAVFRRPFLHILFVINLLGTVYGYYWYRYQYAETPFYYLPFVPDSPTASLFFTTVLILFIMGRRNPYLEAFAAVTLFKYGIWAVAAIFAGAWLVQPSVRAMLLFETIPAANWMLVFSHAGMALEALLFTRYYTFGYRHLLVVSIWIFANDFMDYVFDLHPWVHPSLDPFMAQLGFFTLWLSVLSLTVFSLTVDRRQLRSMR</sequence>
<dbReference type="AlphaFoldDB" id="A0A1Y3PWV0"/>
<gene>
    <name evidence="2" type="ORF">BAA01_02685</name>
</gene>
<keyword evidence="1" id="KW-0812">Transmembrane</keyword>
<evidence type="ECO:0000313" key="3">
    <source>
        <dbReference type="Proteomes" id="UP000196475"/>
    </source>
</evidence>
<evidence type="ECO:0000256" key="1">
    <source>
        <dbReference type="SAM" id="Phobius"/>
    </source>
</evidence>
<reference evidence="3" key="1">
    <citation type="submission" date="2016-06" db="EMBL/GenBank/DDBJ databases">
        <authorList>
            <person name="Nascimento L."/>
            <person name="Pereira R.V."/>
            <person name="Martins L.F."/>
            <person name="Quaggio R.B."/>
            <person name="Silva A.M."/>
            <person name="Setubal J.C."/>
        </authorList>
    </citation>
    <scope>NUCLEOTIDE SEQUENCE [LARGE SCALE GENOMIC DNA]</scope>
</reference>
<feature type="transmembrane region" description="Helical" evidence="1">
    <location>
        <begin position="80"/>
        <end position="103"/>
    </location>
</feature>
<evidence type="ECO:0008006" key="4">
    <source>
        <dbReference type="Google" id="ProtNLM"/>
    </source>
</evidence>
<feature type="transmembrane region" description="Helical" evidence="1">
    <location>
        <begin position="140"/>
        <end position="158"/>
    </location>
</feature>
<dbReference type="Proteomes" id="UP000196475">
    <property type="component" value="Unassembled WGS sequence"/>
</dbReference>
<name>A0A1Y3PWV0_9BACI</name>
<accession>A0A1Y3PWV0</accession>
<protein>
    <recommendedName>
        <fullName evidence="4">DUF1405 domain-containing protein</fullName>
    </recommendedName>
</protein>